<dbReference type="PANTHER" id="PTHR12967">
    <property type="entry name" value="PROTEIN SHQ1 HOMOLOG"/>
    <property type="match status" value="1"/>
</dbReference>
<protein>
    <submittedName>
        <fullName evidence="3">LAME_0G13036g1_1</fullName>
    </submittedName>
</protein>
<dbReference type="Proteomes" id="UP000191144">
    <property type="component" value="Chromosome G"/>
</dbReference>
<evidence type="ECO:0000256" key="1">
    <source>
        <dbReference type="ARBA" id="ARBA00005607"/>
    </source>
</evidence>
<comment type="similarity">
    <text evidence="1">Belongs to the SHQ1 family.</text>
</comment>
<dbReference type="OrthoDB" id="73639at2759"/>
<dbReference type="InterPro" id="IPR039742">
    <property type="entry name" value="Shq1"/>
</dbReference>
<keyword evidence="4" id="KW-1185">Reference proteome</keyword>
<dbReference type="GO" id="GO:0051082">
    <property type="term" value="F:unfolded protein binding"/>
    <property type="evidence" value="ECO:0007669"/>
    <property type="project" value="TreeGrafter"/>
</dbReference>
<dbReference type="Pfam" id="PF04925">
    <property type="entry name" value="SHQ1"/>
    <property type="match status" value="1"/>
</dbReference>
<organism evidence="3 4">
    <name type="scientific">Lachancea meyersii CBS 8951</name>
    <dbReference type="NCBI Taxonomy" id="1266667"/>
    <lineage>
        <taxon>Eukaryota</taxon>
        <taxon>Fungi</taxon>
        <taxon>Dikarya</taxon>
        <taxon>Ascomycota</taxon>
        <taxon>Saccharomycotina</taxon>
        <taxon>Saccharomycetes</taxon>
        <taxon>Saccharomycetales</taxon>
        <taxon>Saccharomycetaceae</taxon>
        <taxon>Lachancea</taxon>
    </lineage>
</organism>
<proteinExistence type="inferred from homology"/>
<dbReference type="GO" id="GO:0005737">
    <property type="term" value="C:cytoplasm"/>
    <property type="evidence" value="ECO:0007669"/>
    <property type="project" value="TreeGrafter"/>
</dbReference>
<dbReference type="InterPro" id="IPR007052">
    <property type="entry name" value="CS_dom"/>
</dbReference>
<name>A0A1G4K9U5_9SACH</name>
<dbReference type="EMBL" id="LT598484">
    <property type="protein sequence ID" value="SCV00950.1"/>
    <property type="molecule type" value="Genomic_DNA"/>
</dbReference>
<evidence type="ECO:0000313" key="4">
    <source>
        <dbReference type="Proteomes" id="UP000191144"/>
    </source>
</evidence>
<dbReference type="Gene3D" id="2.60.40.790">
    <property type="match status" value="1"/>
</dbReference>
<feature type="domain" description="CS" evidence="2">
    <location>
        <begin position="1"/>
        <end position="91"/>
    </location>
</feature>
<dbReference type="GO" id="GO:0000493">
    <property type="term" value="P:box H/ACA snoRNP assembly"/>
    <property type="evidence" value="ECO:0007669"/>
    <property type="project" value="InterPro"/>
</dbReference>
<accession>A0A1G4K9U5</accession>
<dbReference type="Pfam" id="PF21413">
    <property type="entry name" value="SHQ1-like_CS"/>
    <property type="match status" value="1"/>
</dbReference>
<dbReference type="PANTHER" id="PTHR12967:SF0">
    <property type="entry name" value="PROTEIN SHQ1 HOMOLOG"/>
    <property type="match status" value="1"/>
</dbReference>
<dbReference type="InterPro" id="IPR008978">
    <property type="entry name" value="HSP20-like_chaperone"/>
</dbReference>
<dbReference type="PROSITE" id="PS51203">
    <property type="entry name" value="CS"/>
    <property type="match status" value="1"/>
</dbReference>
<gene>
    <name evidence="3" type="ORF">LAME_0G13036G</name>
</gene>
<reference evidence="4" key="1">
    <citation type="submission" date="2016-03" db="EMBL/GenBank/DDBJ databases">
        <authorList>
            <person name="Devillers Hugo."/>
        </authorList>
    </citation>
    <scope>NUCLEOTIDE SEQUENCE [LARGE SCALE GENOMIC DNA]</scope>
</reference>
<evidence type="ECO:0000259" key="2">
    <source>
        <dbReference type="PROSITE" id="PS51203"/>
    </source>
</evidence>
<dbReference type="GO" id="GO:0005654">
    <property type="term" value="C:nucleoplasm"/>
    <property type="evidence" value="ECO:0007669"/>
    <property type="project" value="TreeGrafter"/>
</dbReference>
<evidence type="ECO:0000313" key="3">
    <source>
        <dbReference type="EMBL" id="SCV00950.1"/>
    </source>
</evidence>
<dbReference type="AlphaFoldDB" id="A0A1G4K9U5"/>
<sequence>MLTPKFSVTQDEKFVRICISIASVRFSASGVEMVVDDTLFIFNLSPYYLRLRFAQSLVDDERCKAEFKSQDESIYIQIPKVNRGEFFEDLDLPTKLLARQGDLISADNINTAEMPRKGPLIQEVSSLREDATGAKAQGLDNSQTRTDINEGEEFDWEIKQMPQPVYDAASLLKPKYGFDNKYDTAIGVSIANGNDINELDQPDKCNSDERVQERLRKENLKFDPEYYVSEYMTSKYDNQEDAEINGIHTILKFTPPLTKKFLKWYKHAEDKDGVVDVEFSEQEQQQMRENLPKKTYLVDDVKRLYLTILSLLFAYNFEQTENEGVHSTESGWTIGKLAPQLSFLDQQIVLPDDLGKVSIVKAIIITGIRRSLSYPLHRNYQLSMKVWDYVYYILRGGKRLVIQALLDIHEVFRFHDVYYVYNTILIDDLCAWFISEGSESVIRSLAITLKNELNQTKKEDVDFDCVCGVDETTGQVAWENLTIKEMEFLAEQEYLQNGGTSARES</sequence>
<dbReference type="FunFam" id="2.60.40.790:FF:000064">
    <property type="entry name" value="Protein SHQ1"/>
    <property type="match status" value="1"/>
</dbReference>
<dbReference type="InterPro" id="IPR048696">
    <property type="entry name" value="SHQ1-like_CS"/>
</dbReference>
<dbReference type="InterPro" id="IPR007009">
    <property type="entry name" value="Shq1_C"/>
</dbReference>